<organism evidence="2 3">
    <name type="scientific">Eumeta variegata</name>
    <name type="common">Bagworm moth</name>
    <name type="synonym">Eumeta japonica</name>
    <dbReference type="NCBI Taxonomy" id="151549"/>
    <lineage>
        <taxon>Eukaryota</taxon>
        <taxon>Metazoa</taxon>
        <taxon>Ecdysozoa</taxon>
        <taxon>Arthropoda</taxon>
        <taxon>Hexapoda</taxon>
        <taxon>Insecta</taxon>
        <taxon>Pterygota</taxon>
        <taxon>Neoptera</taxon>
        <taxon>Endopterygota</taxon>
        <taxon>Lepidoptera</taxon>
        <taxon>Glossata</taxon>
        <taxon>Ditrysia</taxon>
        <taxon>Tineoidea</taxon>
        <taxon>Psychidae</taxon>
        <taxon>Oiketicinae</taxon>
        <taxon>Eumeta</taxon>
    </lineage>
</organism>
<comment type="caution">
    <text evidence="2">The sequence shown here is derived from an EMBL/GenBank/DDBJ whole genome shotgun (WGS) entry which is preliminary data.</text>
</comment>
<name>A0A4C1YNF0_EUMVA</name>
<proteinExistence type="predicted"/>
<evidence type="ECO:0000313" key="3">
    <source>
        <dbReference type="Proteomes" id="UP000299102"/>
    </source>
</evidence>
<accession>A0A4C1YNF0</accession>
<gene>
    <name evidence="2" type="ORF">EVAR_98470_1</name>
</gene>
<dbReference type="EMBL" id="BGZK01001345">
    <property type="protein sequence ID" value="GBP77776.1"/>
    <property type="molecule type" value="Genomic_DNA"/>
</dbReference>
<dbReference type="Proteomes" id="UP000299102">
    <property type="component" value="Unassembled WGS sequence"/>
</dbReference>
<dbReference type="AlphaFoldDB" id="A0A4C1YNF0"/>
<protein>
    <submittedName>
        <fullName evidence="2">Uncharacterized protein</fullName>
    </submittedName>
</protein>
<keyword evidence="3" id="KW-1185">Reference proteome</keyword>
<feature type="region of interest" description="Disordered" evidence="1">
    <location>
        <begin position="1"/>
        <end position="32"/>
    </location>
</feature>
<reference evidence="2 3" key="1">
    <citation type="journal article" date="2019" name="Commun. Biol.">
        <title>The bagworm genome reveals a unique fibroin gene that provides high tensile strength.</title>
        <authorList>
            <person name="Kono N."/>
            <person name="Nakamura H."/>
            <person name="Ohtoshi R."/>
            <person name="Tomita M."/>
            <person name="Numata K."/>
            <person name="Arakawa K."/>
        </authorList>
    </citation>
    <scope>NUCLEOTIDE SEQUENCE [LARGE SCALE GENOMIC DNA]</scope>
</reference>
<evidence type="ECO:0000313" key="2">
    <source>
        <dbReference type="EMBL" id="GBP77776.1"/>
    </source>
</evidence>
<sequence>MRVRRVRRLCAKEGRAGADATPAEDEGPGEEIPIHKTMPGLRSISARRLSEFRSSVHENELVARLVKFQSTSSSRTESALTATGLSFSSACTAERHWAGAGGGRGAGGAARALRRAIELKILPESKLKAGRRVKPKIGTVTDTENGAGVEIERVTGIKSRA</sequence>
<evidence type="ECO:0000256" key="1">
    <source>
        <dbReference type="SAM" id="MobiDB-lite"/>
    </source>
</evidence>